<dbReference type="Pfam" id="PF00345">
    <property type="entry name" value="PapD_N"/>
    <property type="match status" value="1"/>
</dbReference>
<comment type="subcellular location">
    <subcellularLocation>
        <location evidence="1 8">Periplasm</location>
    </subcellularLocation>
</comment>
<evidence type="ECO:0000259" key="10">
    <source>
        <dbReference type="Pfam" id="PF00345"/>
    </source>
</evidence>
<keyword evidence="7" id="KW-0393">Immunoglobulin domain</keyword>
<dbReference type="PANTHER" id="PTHR30251">
    <property type="entry name" value="PILUS ASSEMBLY CHAPERONE"/>
    <property type="match status" value="1"/>
</dbReference>
<keyword evidence="3" id="KW-1029">Fimbrium biogenesis</keyword>
<dbReference type="InterPro" id="IPR001829">
    <property type="entry name" value="Pili_assmbl_chaperone_bac"/>
</dbReference>
<protein>
    <submittedName>
        <fullName evidence="12">Molecular chaperone</fullName>
    </submittedName>
</protein>
<gene>
    <name evidence="12" type="ORF">WFP14_19855</name>
</gene>
<feature type="signal peptide" evidence="9">
    <location>
        <begin position="1"/>
        <end position="21"/>
    </location>
</feature>
<dbReference type="InterPro" id="IPR016147">
    <property type="entry name" value="Pili_assmbl_chaperone_N"/>
</dbReference>
<evidence type="ECO:0000313" key="13">
    <source>
        <dbReference type="Proteomes" id="UP001629523"/>
    </source>
</evidence>
<dbReference type="SUPFAM" id="SSF49584">
    <property type="entry name" value="Periplasmic chaperone C-domain"/>
    <property type="match status" value="1"/>
</dbReference>
<dbReference type="InterPro" id="IPR008962">
    <property type="entry name" value="PapD-like_sf"/>
</dbReference>
<dbReference type="InterPro" id="IPR016148">
    <property type="entry name" value="Pili_assmbl_chaperone_C"/>
</dbReference>
<proteinExistence type="inferred from homology"/>
<evidence type="ECO:0000256" key="5">
    <source>
        <dbReference type="ARBA" id="ARBA00022764"/>
    </source>
</evidence>
<evidence type="ECO:0000259" key="11">
    <source>
        <dbReference type="Pfam" id="PF02753"/>
    </source>
</evidence>
<dbReference type="SUPFAM" id="SSF49354">
    <property type="entry name" value="PapD-like"/>
    <property type="match status" value="1"/>
</dbReference>
<dbReference type="InterPro" id="IPR050643">
    <property type="entry name" value="Periplasmic_pilus_chap"/>
</dbReference>
<comment type="similarity">
    <text evidence="2 8">Belongs to the periplasmic pilus chaperone family.</text>
</comment>
<dbReference type="Gene3D" id="2.60.40.10">
    <property type="entry name" value="Immunoglobulins"/>
    <property type="match status" value="2"/>
</dbReference>
<comment type="caution">
    <text evidence="12">The sequence shown here is derived from an EMBL/GenBank/DDBJ whole genome shotgun (WGS) entry which is preliminary data.</text>
</comment>
<dbReference type="InterPro" id="IPR036316">
    <property type="entry name" value="Pili_assmbl_chap_C_dom_sf"/>
</dbReference>
<keyword evidence="6 8" id="KW-0143">Chaperone</keyword>
<evidence type="ECO:0000256" key="9">
    <source>
        <dbReference type="SAM" id="SignalP"/>
    </source>
</evidence>
<dbReference type="InterPro" id="IPR013783">
    <property type="entry name" value="Ig-like_fold"/>
</dbReference>
<dbReference type="Pfam" id="PF02753">
    <property type="entry name" value="PapD_C"/>
    <property type="match status" value="1"/>
</dbReference>
<dbReference type="Proteomes" id="UP001629523">
    <property type="component" value="Unassembled WGS sequence"/>
</dbReference>
<dbReference type="PROSITE" id="PS00635">
    <property type="entry name" value="PILI_CHAPERONE"/>
    <property type="match status" value="1"/>
</dbReference>
<accession>A0ABW9F372</accession>
<evidence type="ECO:0000313" key="12">
    <source>
        <dbReference type="EMBL" id="MFM1348800.1"/>
    </source>
</evidence>
<evidence type="ECO:0000256" key="3">
    <source>
        <dbReference type="ARBA" id="ARBA00022558"/>
    </source>
</evidence>
<feature type="domain" description="Pili assembly chaperone N-terminal" evidence="10">
    <location>
        <begin position="22"/>
        <end position="149"/>
    </location>
</feature>
<keyword evidence="4 9" id="KW-0732">Signal</keyword>
<dbReference type="InterPro" id="IPR018046">
    <property type="entry name" value="Pili_assmbl_chaperone_CS"/>
</dbReference>
<sequence>MKLPKVILTGLLLLGVNLAHASVQIMATRIIFDEKEKEQVIRVNNMGNTPSLTQVWLESDNDSDGQKQVEKEDLTFVFSPPVARINVGKGKTFRVFKTDTTKEKFPSDRETMLWLNVLDIPPESDSKLKNKLNFAIRTKIKFFYRPTDLKSTPEYAAEQVIWSARKVGNKIYVKGSNDNPYHVSMAKLSLVNANENIELSGGIIKPYSSAEFVFNALKSNADNFKLNYTYITDLGAFVQKEVVIQT</sequence>
<organism evidence="12 13">
    <name type="scientific">Yersinia proxima</name>
    <dbReference type="NCBI Taxonomy" id="2890316"/>
    <lineage>
        <taxon>Bacteria</taxon>
        <taxon>Pseudomonadati</taxon>
        <taxon>Pseudomonadota</taxon>
        <taxon>Gammaproteobacteria</taxon>
        <taxon>Enterobacterales</taxon>
        <taxon>Yersiniaceae</taxon>
        <taxon>Yersinia</taxon>
    </lineage>
</organism>
<evidence type="ECO:0000256" key="6">
    <source>
        <dbReference type="ARBA" id="ARBA00023186"/>
    </source>
</evidence>
<reference evidence="12 13" key="1">
    <citation type="journal article" date="2024" name="Infect. Genet. Evol.">
        <title>Characteristics and comparative genome analysis of Yersinia enterocolitica and related species associated with human infections in Switzerland 2019-2023.</title>
        <authorList>
            <person name="Stevens M.J.A."/>
            <person name="Horlbog J.A."/>
            <person name="Diethelm A."/>
            <person name="Stephan R."/>
            <person name="Nuesch-Inderbinen M."/>
        </authorList>
    </citation>
    <scope>NUCLEOTIDE SEQUENCE [LARGE SCALE GENOMIC DNA]</scope>
    <source>
        <strain evidence="12 13">N20-0302</strain>
    </source>
</reference>
<keyword evidence="13" id="KW-1185">Reference proteome</keyword>
<evidence type="ECO:0000256" key="1">
    <source>
        <dbReference type="ARBA" id="ARBA00004418"/>
    </source>
</evidence>
<feature type="domain" description="Pili assembly chaperone C-terminal" evidence="11">
    <location>
        <begin position="176"/>
        <end position="237"/>
    </location>
</feature>
<dbReference type="PANTHER" id="PTHR30251:SF2">
    <property type="entry name" value="FIMBRIAL CHAPERONE YADV-RELATED"/>
    <property type="match status" value="1"/>
</dbReference>
<evidence type="ECO:0000256" key="2">
    <source>
        <dbReference type="ARBA" id="ARBA00007399"/>
    </source>
</evidence>
<name>A0ABW9F372_9GAMM</name>
<evidence type="ECO:0000256" key="4">
    <source>
        <dbReference type="ARBA" id="ARBA00022729"/>
    </source>
</evidence>
<dbReference type="PRINTS" id="PR00969">
    <property type="entry name" value="CHAPERONPILI"/>
</dbReference>
<evidence type="ECO:0000256" key="8">
    <source>
        <dbReference type="RuleBase" id="RU003918"/>
    </source>
</evidence>
<evidence type="ECO:0000256" key="7">
    <source>
        <dbReference type="ARBA" id="ARBA00023319"/>
    </source>
</evidence>
<dbReference type="EMBL" id="JBBEST010000014">
    <property type="protein sequence ID" value="MFM1348800.1"/>
    <property type="molecule type" value="Genomic_DNA"/>
</dbReference>
<keyword evidence="5" id="KW-0574">Periplasm</keyword>
<feature type="chain" id="PRO_5047307391" evidence="9">
    <location>
        <begin position="22"/>
        <end position="246"/>
    </location>
</feature>
<dbReference type="RefSeq" id="WP_050077241.1">
    <property type="nucleotide sequence ID" value="NZ_CABHYX010000030.1"/>
</dbReference>